<organism evidence="2 3">
    <name type="scientific">Vibrio furnissii</name>
    <dbReference type="NCBI Taxonomy" id="29494"/>
    <lineage>
        <taxon>Bacteria</taxon>
        <taxon>Pseudomonadati</taxon>
        <taxon>Pseudomonadota</taxon>
        <taxon>Gammaproteobacteria</taxon>
        <taxon>Vibrionales</taxon>
        <taxon>Vibrionaceae</taxon>
        <taxon>Vibrio</taxon>
    </lineage>
</organism>
<dbReference type="RefSeq" id="WP_014257910.1">
    <property type="nucleotide sequence ID" value="NZ_CP046796.1"/>
</dbReference>
<evidence type="ECO:0000313" key="2">
    <source>
        <dbReference type="EMBL" id="KQH87763.1"/>
    </source>
</evidence>
<name>A0A0Q2SJJ4_VIBFU</name>
<evidence type="ECO:0000313" key="3">
    <source>
        <dbReference type="Proteomes" id="UP000051221"/>
    </source>
</evidence>
<sequence>MMDFVDMMRLRGQAAENIYFAQRERELIDALHAHPERLHQSPPDLDCPLTDAGDHSDRAQD</sequence>
<feature type="compositionally biased region" description="Basic and acidic residues" evidence="1">
    <location>
        <begin position="52"/>
        <end position="61"/>
    </location>
</feature>
<dbReference type="Proteomes" id="UP000051221">
    <property type="component" value="Unassembled WGS sequence"/>
</dbReference>
<keyword evidence="3" id="KW-1185">Reference proteome</keyword>
<proteinExistence type="predicted"/>
<dbReference type="EMBL" id="LKHS01000001">
    <property type="protein sequence ID" value="KQH87763.1"/>
    <property type="molecule type" value="Genomic_DNA"/>
</dbReference>
<dbReference type="OrthoDB" id="5906597at2"/>
<accession>A0A0Q2SJJ4</accession>
<dbReference type="InParanoid" id="A0A0Q2SJJ4"/>
<gene>
    <name evidence="2" type="ORF">AMR76_00210</name>
</gene>
<evidence type="ECO:0000256" key="1">
    <source>
        <dbReference type="SAM" id="MobiDB-lite"/>
    </source>
</evidence>
<reference evidence="2 3" key="1">
    <citation type="submission" date="2015-08" db="EMBL/GenBank/DDBJ databases">
        <title>Antibacterial properties of a collection of Vibrionaceae strains.</title>
        <authorList>
            <person name="Giubergia S."/>
        </authorList>
    </citation>
    <scope>NUCLEOTIDE SEQUENCE [LARGE SCALE GENOMIC DNA]</scope>
    <source>
        <strain evidence="2 3">S0821</strain>
    </source>
</reference>
<dbReference type="AlphaFoldDB" id="A0A0Q2SJJ4"/>
<comment type="caution">
    <text evidence="2">The sequence shown here is derived from an EMBL/GenBank/DDBJ whole genome shotgun (WGS) entry which is preliminary data.</text>
</comment>
<protein>
    <submittedName>
        <fullName evidence="2">Uncharacterized protein</fullName>
    </submittedName>
</protein>
<feature type="region of interest" description="Disordered" evidence="1">
    <location>
        <begin position="36"/>
        <end position="61"/>
    </location>
</feature>